<dbReference type="Proteomes" id="UP001497457">
    <property type="component" value="Chromosome 20rd"/>
</dbReference>
<evidence type="ECO:0000313" key="2">
    <source>
        <dbReference type="EMBL" id="CAL4975950.1"/>
    </source>
</evidence>
<sequence length="200" mass="21816">MDRREPLLSRLDRVARIDGSHLPNSARYSILLLIFILSLVMATFCGYIFFVDPNLLFGNIKFSMEPVAYAGLGLDGDTAPPAFNVTLRATSTFNRRFCSTGGGTVQAAFSGLTVAAGHVARFCVEAKGSAVIASTVSSAWTALPAAFRDRINHGRQNGGVELEIDLGFENEIKGSMWVRCRAILDAKKRTRCRVFTLSSF</sequence>
<feature type="transmembrane region" description="Helical" evidence="1">
    <location>
        <begin position="30"/>
        <end position="50"/>
    </location>
</feature>
<evidence type="ECO:0000256" key="1">
    <source>
        <dbReference type="SAM" id="Phobius"/>
    </source>
</evidence>
<evidence type="ECO:0000313" key="3">
    <source>
        <dbReference type="Proteomes" id="UP001497457"/>
    </source>
</evidence>
<name>A0ABC9AF74_9POAL</name>
<gene>
    <name evidence="2" type="ORF">URODEC1_LOCUS53405</name>
</gene>
<dbReference type="PANTHER" id="PTHR33994:SF40">
    <property type="entry name" value="LATE EMBRYOGENESIS ABUNDANT PROTEIN LEA-2 SUBGROUP DOMAIN-CONTAINING PROTEIN"/>
    <property type="match status" value="1"/>
</dbReference>
<keyword evidence="1" id="KW-0472">Membrane</keyword>
<evidence type="ECO:0008006" key="4">
    <source>
        <dbReference type="Google" id="ProtNLM"/>
    </source>
</evidence>
<keyword evidence="1" id="KW-1133">Transmembrane helix</keyword>
<dbReference type="EMBL" id="OZ075130">
    <property type="protein sequence ID" value="CAL4975950.1"/>
    <property type="molecule type" value="Genomic_DNA"/>
</dbReference>
<organism evidence="2 3">
    <name type="scientific">Urochloa decumbens</name>
    <dbReference type="NCBI Taxonomy" id="240449"/>
    <lineage>
        <taxon>Eukaryota</taxon>
        <taxon>Viridiplantae</taxon>
        <taxon>Streptophyta</taxon>
        <taxon>Embryophyta</taxon>
        <taxon>Tracheophyta</taxon>
        <taxon>Spermatophyta</taxon>
        <taxon>Magnoliopsida</taxon>
        <taxon>Liliopsida</taxon>
        <taxon>Poales</taxon>
        <taxon>Poaceae</taxon>
        <taxon>PACMAD clade</taxon>
        <taxon>Panicoideae</taxon>
        <taxon>Panicodae</taxon>
        <taxon>Paniceae</taxon>
        <taxon>Melinidinae</taxon>
        <taxon>Urochloa</taxon>
    </lineage>
</organism>
<reference evidence="2" key="1">
    <citation type="submission" date="2024-10" db="EMBL/GenBank/DDBJ databases">
        <authorList>
            <person name="Ryan C."/>
        </authorList>
    </citation>
    <scope>NUCLEOTIDE SEQUENCE [LARGE SCALE GENOMIC DNA]</scope>
</reference>
<keyword evidence="3" id="KW-1185">Reference proteome</keyword>
<keyword evidence="1" id="KW-0812">Transmembrane</keyword>
<dbReference type="AlphaFoldDB" id="A0ABC9AF74"/>
<proteinExistence type="predicted"/>
<protein>
    <recommendedName>
        <fullName evidence="4">Late embryogenesis abundant protein LEA-2 subgroup domain-containing protein</fullName>
    </recommendedName>
</protein>
<dbReference type="PANTHER" id="PTHR33994">
    <property type="entry name" value="OS04G0515000 PROTEIN"/>
    <property type="match status" value="1"/>
</dbReference>
<accession>A0ABC9AF74</accession>